<keyword evidence="4" id="KW-1185">Reference proteome</keyword>
<dbReference type="EMBL" id="QVLS01000011">
    <property type="protein sequence ID" value="RFP77500.1"/>
    <property type="molecule type" value="Genomic_DNA"/>
</dbReference>
<feature type="compositionally biased region" description="Basic and acidic residues" evidence="1">
    <location>
        <begin position="88"/>
        <end position="105"/>
    </location>
</feature>
<reference evidence="3 4" key="1">
    <citation type="submission" date="2018-08" db="EMBL/GenBank/DDBJ databases">
        <title>Hydrogenophaga sp. LA-38 isolated from sludge.</title>
        <authorList>
            <person name="Im W.-T."/>
        </authorList>
    </citation>
    <scope>NUCLEOTIDE SEQUENCE [LARGE SCALE GENOMIC DNA]</scope>
    <source>
        <strain evidence="3 4">LA-38</strain>
    </source>
</reference>
<evidence type="ECO:0000313" key="3">
    <source>
        <dbReference type="EMBL" id="RFP77500.1"/>
    </source>
</evidence>
<keyword evidence="2" id="KW-0472">Membrane</keyword>
<protein>
    <submittedName>
        <fullName evidence="3">Uncharacterized protein</fullName>
    </submittedName>
</protein>
<evidence type="ECO:0000256" key="1">
    <source>
        <dbReference type="SAM" id="MobiDB-lite"/>
    </source>
</evidence>
<name>A0A372EGF1_9BURK</name>
<dbReference type="AlphaFoldDB" id="A0A372EGF1"/>
<keyword evidence="2" id="KW-0812">Transmembrane</keyword>
<accession>A0A372EGF1</accession>
<organism evidence="3 4">
    <name type="scientific">Hydrogenophaga borbori</name>
    <dbReference type="NCBI Taxonomy" id="2294117"/>
    <lineage>
        <taxon>Bacteria</taxon>
        <taxon>Pseudomonadati</taxon>
        <taxon>Pseudomonadota</taxon>
        <taxon>Betaproteobacteria</taxon>
        <taxon>Burkholderiales</taxon>
        <taxon>Comamonadaceae</taxon>
        <taxon>Hydrogenophaga</taxon>
    </lineage>
</organism>
<evidence type="ECO:0000313" key="4">
    <source>
        <dbReference type="Proteomes" id="UP000261931"/>
    </source>
</evidence>
<dbReference type="Proteomes" id="UP000261931">
    <property type="component" value="Unassembled WGS sequence"/>
</dbReference>
<sequence length="105" mass="11093">MNPVADLLGRVAGVALRLALGLAAAVFLVSLLLASVLAVAGMSLWALLTGRRPAPLVVFGRMRERSRQYSQGVWRAGPAAPGAAPRGEVVDVDAREVDEPRRPQP</sequence>
<keyword evidence="2" id="KW-1133">Transmembrane helix</keyword>
<feature type="region of interest" description="Disordered" evidence="1">
    <location>
        <begin position="73"/>
        <end position="105"/>
    </location>
</feature>
<dbReference type="RefSeq" id="WP_116960340.1">
    <property type="nucleotide sequence ID" value="NZ_QVLS01000011.1"/>
</dbReference>
<feature type="transmembrane region" description="Helical" evidence="2">
    <location>
        <begin position="20"/>
        <end position="48"/>
    </location>
</feature>
<evidence type="ECO:0000256" key="2">
    <source>
        <dbReference type="SAM" id="Phobius"/>
    </source>
</evidence>
<proteinExistence type="predicted"/>
<comment type="caution">
    <text evidence="3">The sequence shown here is derived from an EMBL/GenBank/DDBJ whole genome shotgun (WGS) entry which is preliminary data.</text>
</comment>
<gene>
    <name evidence="3" type="ORF">DY262_17275</name>
</gene>
<feature type="compositionally biased region" description="Low complexity" evidence="1">
    <location>
        <begin position="75"/>
        <end position="87"/>
    </location>
</feature>